<dbReference type="SUPFAM" id="SSF53474">
    <property type="entry name" value="alpha/beta-Hydrolases"/>
    <property type="match status" value="1"/>
</dbReference>
<dbReference type="EMBL" id="SRLE01000001">
    <property type="protein sequence ID" value="TGD76226.1"/>
    <property type="molecule type" value="Genomic_DNA"/>
</dbReference>
<dbReference type="GO" id="GO:0016787">
    <property type="term" value="F:hydrolase activity"/>
    <property type="evidence" value="ECO:0007669"/>
    <property type="project" value="UniProtKB-KW"/>
</dbReference>
<comment type="caution">
    <text evidence="2">The sequence shown here is derived from an EMBL/GenBank/DDBJ whole genome shotgun (WGS) entry which is preliminary data.</text>
</comment>
<name>A0A4Z0M9Z4_9GAMM</name>
<dbReference type="PANTHER" id="PTHR43798">
    <property type="entry name" value="MONOACYLGLYCEROL LIPASE"/>
    <property type="match status" value="1"/>
</dbReference>
<dbReference type="Pfam" id="PF00561">
    <property type="entry name" value="Abhydrolase_1"/>
    <property type="match status" value="1"/>
</dbReference>
<feature type="domain" description="AB hydrolase-1" evidence="1">
    <location>
        <begin position="34"/>
        <end position="150"/>
    </location>
</feature>
<dbReference type="AlphaFoldDB" id="A0A4Z0M9Z4"/>
<accession>A0A4Z0M9Z4</accession>
<dbReference type="PANTHER" id="PTHR43798:SF33">
    <property type="entry name" value="HYDROLASE, PUTATIVE (AFU_ORTHOLOGUE AFUA_2G14860)-RELATED"/>
    <property type="match status" value="1"/>
</dbReference>
<evidence type="ECO:0000313" key="3">
    <source>
        <dbReference type="Proteomes" id="UP000298050"/>
    </source>
</evidence>
<sequence length="273" mass="29685">MPSENSAFQVAAGGIELYGETRGESRGEIQGESPRVVMLHGHGGDLHSWDALWQHLPADTPALRYDLRGFGRSGWDAHTPYDHADDLLAVLDARGIARVDLVGLSLGGSVALNFALRHPQRVASLVLVSPGMVAWDWTAEWRERWREIVALASAGDMDGARERWWQHPLFAPARACAAAPQLRAQIQAYSGVHWLGDPHVRALPDIERVHQLAVPTLLLNGALDLPDFQLIGDVIAASAPAVQRRVFDGCGHMLLLEAAEESADTIAGFLAAR</sequence>
<keyword evidence="3" id="KW-1185">Reference proteome</keyword>
<dbReference type="RefSeq" id="WP_135440803.1">
    <property type="nucleotide sequence ID" value="NZ_SRLE01000001.1"/>
</dbReference>
<dbReference type="PRINTS" id="PR00111">
    <property type="entry name" value="ABHYDROLASE"/>
</dbReference>
<keyword evidence="2" id="KW-0378">Hydrolase</keyword>
<dbReference type="Proteomes" id="UP000298050">
    <property type="component" value="Unassembled WGS sequence"/>
</dbReference>
<gene>
    <name evidence="2" type="ORF">E4634_01390</name>
</gene>
<reference evidence="2 3" key="1">
    <citation type="submission" date="2019-04" db="EMBL/GenBank/DDBJ databases">
        <title>Taxonomy of novel Haliea sp. from mangrove soil of West Coast of India.</title>
        <authorList>
            <person name="Verma A."/>
            <person name="Kumar P."/>
            <person name="Krishnamurthi S."/>
        </authorList>
    </citation>
    <scope>NUCLEOTIDE SEQUENCE [LARGE SCALE GENOMIC DNA]</scope>
    <source>
        <strain evidence="2 3">SAOS-164</strain>
    </source>
</reference>
<dbReference type="InterPro" id="IPR029058">
    <property type="entry name" value="AB_hydrolase_fold"/>
</dbReference>
<organism evidence="2 3">
    <name type="scientific">Mangrovimicrobium sediminis</name>
    <dbReference type="NCBI Taxonomy" id="2562682"/>
    <lineage>
        <taxon>Bacteria</taxon>
        <taxon>Pseudomonadati</taxon>
        <taxon>Pseudomonadota</taxon>
        <taxon>Gammaproteobacteria</taxon>
        <taxon>Cellvibrionales</taxon>
        <taxon>Halieaceae</taxon>
        <taxon>Mangrovimicrobium</taxon>
    </lineage>
</organism>
<dbReference type="OrthoDB" id="2086224at2"/>
<proteinExistence type="predicted"/>
<evidence type="ECO:0000259" key="1">
    <source>
        <dbReference type="Pfam" id="PF00561"/>
    </source>
</evidence>
<dbReference type="GO" id="GO:0016020">
    <property type="term" value="C:membrane"/>
    <property type="evidence" value="ECO:0007669"/>
    <property type="project" value="TreeGrafter"/>
</dbReference>
<dbReference type="InterPro" id="IPR000073">
    <property type="entry name" value="AB_hydrolase_1"/>
</dbReference>
<dbReference type="Gene3D" id="3.40.50.1820">
    <property type="entry name" value="alpha/beta hydrolase"/>
    <property type="match status" value="1"/>
</dbReference>
<evidence type="ECO:0000313" key="2">
    <source>
        <dbReference type="EMBL" id="TGD76226.1"/>
    </source>
</evidence>
<protein>
    <submittedName>
        <fullName evidence="2">Alpha/beta hydrolase</fullName>
    </submittedName>
</protein>
<dbReference type="InterPro" id="IPR050266">
    <property type="entry name" value="AB_hydrolase_sf"/>
</dbReference>